<feature type="binding site" evidence="5">
    <location>
        <position position="705"/>
    </location>
    <ligand>
        <name>Ni(2+)</name>
        <dbReference type="ChEBI" id="CHEBI:49786"/>
        <label>1</label>
    </ligand>
</feature>
<dbReference type="NCBIfam" id="NF009686">
    <property type="entry name" value="PRK13207.1"/>
    <property type="match status" value="1"/>
</dbReference>
<dbReference type="InterPro" id="IPR029754">
    <property type="entry name" value="Urease_Ni-bd"/>
</dbReference>
<gene>
    <name evidence="9" type="ORF">IV203_034270</name>
</gene>
<keyword evidence="10" id="KW-1185">Reference proteome</keyword>
<dbReference type="GO" id="GO:0043419">
    <property type="term" value="P:urea catabolic process"/>
    <property type="evidence" value="ECO:0007669"/>
    <property type="project" value="InterPro"/>
</dbReference>
<dbReference type="InterPro" id="IPR002019">
    <property type="entry name" value="Urease_beta-like"/>
</dbReference>
<dbReference type="NCBIfam" id="NF009671">
    <property type="entry name" value="PRK13192.1"/>
    <property type="match status" value="1"/>
</dbReference>
<dbReference type="InterPro" id="IPR050069">
    <property type="entry name" value="Urease_subunit"/>
</dbReference>
<dbReference type="InterPro" id="IPR011612">
    <property type="entry name" value="Urease_alpha_N_dom"/>
</dbReference>
<feature type="domain" description="Urease" evidence="8">
    <location>
        <begin position="474"/>
        <end position="912"/>
    </location>
</feature>
<dbReference type="PANTHER" id="PTHR33569">
    <property type="entry name" value="UREASE"/>
    <property type="match status" value="1"/>
</dbReference>
<dbReference type="NCBIfam" id="TIGR01792">
    <property type="entry name" value="urease_alph"/>
    <property type="match status" value="1"/>
</dbReference>
<feature type="binding site" description="via carbamate group" evidence="5">
    <location>
        <position position="562"/>
    </location>
    <ligand>
        <name>Ni(2+)</name>
        <dbReference type="ChEBI" id="CHEBI:49786"/>
        <label>1</label>
    </ligand>
</feature>
<dbReference type="InterPro" id="IPR006680">
    <property type="entry name" value="Amidohydro-rel"/>
</dbReference>
<sequence>MLLSIRSSSSLRRILSARATPSTATVTKGVTRSCSTILGNATTASSWNHNKNYYKKSNHFVVVPSSTRHGPQQTRSLHLTPREVDHLQLHSVGRLAQYRLARGVRLNLPEAIALITMQMMEYIRDGNHQVSELMTLGQSLLGTNQVLPGVPKMVKDVQIEATFPDGTKLLTVHSPIARLNGDLELALHGSFLPVPDVSVFEEQVTEEEASLPTPGSIITDGPPITINEGSSLVELSVTNTGDRPIQVGSHYAFVETNKELEFDRRVSIGKRLNVPSGASVRFEPGETKTVTLVEIGGKQNVISGNRLTDGLATEDRYDEIMKRVEAGGFKHVTAMEVPEGQPCVVERSGYADMYGPTTGDKVCLGDMNLQIQVEYDLTSYGDECKFGGGKSLREGMGQATGVTSDQALDVVITNALIVDSVTGILKADVGIKGNRIVGIGKAGNPDMMNEVDPNMIVGATTDVIAGEKLILTAGGIDTHVHWICPQQIDDAIASGLTTMFGGGTGPSAGTSATTCTPAPSQFELMLQATDLYPLNFGFSGKGNTSDPSVLHDCLLAGACGFKLHEDWGTTPSAIDACLSFADDHDIAVTIHTDTLNESGFVADSIAAMKGRTIHTYHTEGAGGGHAPDIISIVEHENVLPSSTNPTRPFTINTMDEHLDMLMVCHHLDSSIPEDVAFAESRIRAETIAAEDILHDIGAISIVSSDSQAMGRVGEVITRTWQTADKMKQQRGPLPEDSGNNNDNFRVKRYLAKYTINPAITHGMSHLIGSIEKGKLADLVLWKPGMFGSKPEMIIKGGCIAWSQMGDPNASIPTPQPVKMRPMFGAMTSKKQHSYAFVSKAAADGGIKDKFGLEKAVEGVVNCRNLTKKDMVFNDATPKMEVNPETFEVKADGELLTCEPSEKLPLAQKYFLF</sequence>
<proteinExistence type="inferred from homology"/>
<dbReference type="AlphaFoldDB" id="A0A9K3M7I7"/>
<feature type="binding site" evidence="7">
    <location>
        <position position="564"/>
    </location>
    <ligand>
        <name>substrate</name>
    </ligand>
</feature>
<accession>A0A9K3M7I7</accession>
<feature type="binding site" evidence="5">
    <location>
        <position position="481"/>
    </location>
    <ligand>
        <name>Ni(2+)</name>
        <dbReference type="ChEBI" id="CHEBI:49786"/>
        <label>1</label>
    </ligand>
</feature>
<dbReference type="CDD" id="cd00375">
    <property type="entry name" value="Urease_alpha"/>
    <property type="match status" value="1"/>
</dbReference>
<dbReference type="EC" id="3.5.1.5" evidence="2"/>
<feature type="binding site" evidence="5">
    <location>
        <position position="479"/>
    </location>
    <ligand>
        <name>Ni(2+)</name>
        <dbReference type="ChEBI" id="CHEBI:49786"/>
        <label>1</label>
    </ligand>
</feature>
<evidence type="ECO:0000259" key="8">
    <source>
        <dbReference type="PROSITE" id="PS51368"/>
    </source>
</evidence>
<dbReference type="InterPro" id="IPR005848">
    <property type="entry name" value="Urease_asu"/>
</dbReference>
<name>A0A9K3M7I7_9STRA</name>
<dbReference type="PROSITE" id="PS01120">
    <property type="entry name" value="UREASE_1"/>
    <property type="match status" value="1"/>
</dbReference>
<comment type="PTM">
    <text evidence="4">Carbamylation allows a single lysine to coordinate two nickel ions.</text>
</comment>
<dbReference type="InterPro" id="IPR017950">
    <property type="entry name" value="Urease_AS"/>
</dbReference>
<protein>
    <recommendedName>
        <fullName evidence="2">urease</fullName>
        <ecNumber evidence="2">3.5.1.5</ecNumber>
    </recommendedName>
</protein>
<dbReference type="Pfam" id="PF00449">
    <property type="entry name" value="Urease_alpha"/>
    <property type="match status" value="1"/>
</dbReference>
<dbReference type="Proteomes" id="UP000693970">
    <property type="component" value="Unassembled WGS sequence"/>
</dbReference>
<dbReference type="GO" id="GO:0016151">
    <property type="term" value="F:nickel cation binding"/>
    <property type="evidence" value="ECO:0007669"/>
    <property type="project" value="InterPro"/>
</dbReference>
<evidence type="ECO:0000256" key="2">
    <source>
        <dbReference type="ARBA" id="ARBA00012934"/>
    </source>
</evidence>
<keyword evidence="5" id="KW-0479">Metal-binding</keyword>
<dbReference type="InterPro" id="IPR017951">
    <property type="entry name" value="Urease_asu_c"/>
</dbReference>
<reference evidence="9" key="2">
    <citation type="submission" date="2021-04" db="EMBL/GenBank/DDBJ databases">
        <authorList>
            <person name="Podell S."/>
        </authorList>
    </citation>
    <scope>NUCLEOTIDE SEQUENCE</scope>
    <source>
        <strain evidence="9">Hildebrandi</strain>
    </source>
</reference>
<dbReference type="PANTHER" id="PTHR33569:SF1">
    <property type="entry name" value="UREASE"/>
    <property type="match status" value="1"/>
</dbReference>
<evidence type="ECO:0000256" key="1">
    <source>
        <dbReference type="ARBA" id="ARBA00004897"/>
    </source>
</evidence>
<feature type="binding site" evidence="5">
    <location>
        <position position="617"/>
    </location>
    <ligand>
        <name>Ni(2+)</name>
        <dbReference type="ChEBI" id="CHEBI:49786"/>
        <label>2</label>
    </ligand>
</feature>
<dbReference type="HAMAP" id="MF_01953">
    <property type="entry name" value="Urease_alpha"/>
    <property type="match status" value="1"/>
</dbReference>
<evidence type="ECO:0000256" key="3">
    <source>
        <dbReference type="ARBA" id="ARBA00022801"/>
    </source>
</evidence>
<dbReference type="FunFam" id="3.30.280.10:FF:000001">
    <property type="entry name" value="Urease subunit alpha"/>
    <property type="match status" value="1"/>
</dbReference>
<dbReference type="CDD" id="cd00407">
    <property type="entry name" value="Urease_beta"/>
    <property type="match status" value="1"/>
</dbReference>
<dbReference type="NCBIfam" id="TIGR00192">
    <property type="entry name" value="urease_beta"/>
    <property type="match status" value="1"/>
</dbReference>
<keyword evidence="3 7" id="KW-0378">Hydrolase</keyword>
<dbReference type="GO" id="GO:0035550">
    <property type="term" value="C:urease complex"/>
    <property type="evidence" value="ECO:0007669"/>
    <property type="project" value="InterPro"/>
</dbReference>
<evidence type="ECO:0000313" key="9">
    <source>
        <dbReference type="EMBL" id="KAG7373546.1"/>
    </source>
</evidence>
<dbReference type="Pfam" id="PF01979">
    <property type="entry name" value="Amidohydro_1"/>
    <property type="match status" value="1"/>
</dbReference>
<dbReference type="GO" id="GO:0009039">
    <property type="term" value="F:urease activity"/>
    <property type="evidence" value="ECO:0007669"/>
    <property type="project" value="UniProtKB-EC"/>
</dbReference>
<dbReference type="EMBL" id="JAGRRH010000002">
    <property type="protein sequence ID" value="KAG7373546.1"/>
    <property type="molecule type" value="Genomic_DNA"/>
</dbReference>
<organism evidence="9 10">
    <name type="scientific">Nitzschia inconspicua</name>
    <dbReference type="NCBI Taxonomy" id="303405"/>
    <lineage>
        <taxon>Eukaryota</taxon>
        <taxon>Sar</taxon>
        <taxon>Stramenopiles</taxon>
        <taxon>Ochrophyta</taxon>
        <taxon>Bacillariophyta</taxon>
        <taxon>Bacillariophyceae</taxon>
        <taxon>Bacillariophycidae</taxon>
        <taxon>Bacillariales</taxon>
        <taxon>Bacillariaceae</taxon>
        <taxon>Nitzschia</taxon>
    </lineage>
</organism>
<comment type="caution">
    <text evidence="9">The sequence shown here is derived from an EMBL/GenBank/DDBJ whole genome shotgun (WGS) entry which is preliminary data.</text>
</comment>
<evidence type="ECO:0000313" key="10">
    <source>
        <dbReference type="Proteomes" id="UP000693970"/>
    </source>
</evidence>
<evidence type="ECO:0000256" key="5">
    <source>
        <dbReference type="PIRSR" id="PIRSR611612-51"/>
    </source>
</evidence>
<comment type="pathway">
    <text evidence="1">Nitrogen metabolism; urea degradation; CO(2) and NH(3) from urea (urease route): step 1/1.</text>
</comment>
<keyword evidence="5" id="KW-0533">Nickel</keyword>
<dbReference type="InterPro" id="IPR002026">
    <property type="entry name" value="Urease_gamma/gamma-beta_su"/>
</dbReference>
<dbReference type="Pfam" id="PF00547">
    <property type="entry name" value="Urease_gamma"/>
    <property type="match status" value="1"/>
</dbReference>
<feature type="binding site" evidence="5">
    <location>
        <position position="591"/>
    </location>
    <ligand>
        <name>Ni(2+)</name>
        <dbReference type="ChEBI" id="CHEBI:49786"/>
        <label>2</label>
    </ligand>
</feature>
<reference evidence="9" key="1">
    <citation type="journal article" date="2021" name="Sci. Rep.">
        <title>Diploid genomic architecture of Nitzschia inconspicua, an elite biomass production diatom.</title>
        <authorList>
            <person name="Oliver A."/>
            <person name="Podell S."/>
            <person name="Pinowska A."/>
            <person name="Traller J.C."/>
            <person name="Smith S.R."/>
            <person name="McClure R."/>
            <person name="Beliaev A."/>
            <person name="Bohutskyi P."/>
            <person name="Hill E.A."/>
            <person name="Rabines A."/>
            <person name="Zheng H."/>
            <person name="Allen L.Z."/>
            <person name="Kuo A."/>
            <person name="Grigoriev I.V."/>
            <person name="Allen A.E."/>
            <person name="Hazlebeck D."/>
            <person name="Allen E.E."/>
        </authorList>
    </citation>
    <scope>NUCLEOTIDE SEQUENCE</scope>
    <source>
        <strain evidence="9">Hildebrandi</strain>
    </source>
</reference>
<evidence type="ECO:0000256" key="7">
    <source>
        <dbReference type="PROSITE-ProRule" id="PRU00700"/>
    </source>
</evidence>
<dbReference type="OrthoDB" id="1708534at2759"/>
<evidence type="ECO:0000256" key="6">
    <source>
        <dbReference type="PIRSR" id="PIRSR611612-52"/>
    </source>
</evidence>
<evidence type="ECO:0000256" key="4">
    <source>
        <dbReference type="PIRSR" id="PIRSR611612-50"/>
    </source>
</evidence>
<feature type="modified residue" description="N6-carboxylysine" evidence="4">
    <location>
        <position position="562"/>
    </location>
</feature>
<dbReference type="NCBIfam" id="TIGR00193">
    <property type="entry name" value="urease_gam"/>
    <property type="match status" value="1"/>
</dbReference>
<feature type="active site" description="Proton donor" evidence="6 7">
    <location>
        <position position="665"/>
    </location>
</feature>
<dbReference type="PROSITE" id="PS00145">
    <property type="entry name" value="UREASE_2"/>
    <property type="match status" value="1"/>
</dbReference>
<dbReference type="PROSITE" id="PS51368">
    <property type="entry name" value="UREASE_3"/>
    <property type="match status" value="1"/>
</dbReference>
<dbReference type="Pfam" id="PF00699">
    <property type="entry name" value="Urease_beta"/>
    <property type="match status" value="1"/>
</dbReference>
<feature type="binding site" description="via carbamate group" evidence="5">
    <location>
        <position position="562"/>
    </location>
    <ligand>
        <name>Ni(2+)</name>
        <dbReference type="ChEBI" id="CHEBI:49786"/>
        <label>2</label>
    </ligand>
</feature>
<dbReference type="CDD" id="cd00390">
    <property type="entry name" value="Urease_gamma"/>
    <property type="match status" value="1"/>
</dbReference>
<comment type="cofactor">
    <cofactor evidence="5">
        <name>Ni cation</name>
        <dbReference type="ChEBI" id="CHEBI:25516"/>
    </cofactor>
    <text evidence="5">Binds 2 nickel ions per subunit.</text>
</comment>